<dbReference type="SMART" id="SM00955">
    <property type="entry name" value="RNB"/>
    <property type="match status" value="1"/>
</dbReference>
<proteinExistence type="inferred from homology"/>
<dbReference type="InterPro" id="IPR001900">
    <property type="entry name" value="RNase_II/R"/>
</dbReference>
<keyword evidence="2 7" id="KW-0963">Cytoplasm</keyword>
<dbReference type="EC" id="3.1.13.1" evidence="7"/>
<dbReference type="InterPro" id="IPR004476">
    <property type="entry name" value="RNase_II/RNase_R"/>
</dbReference>
<protein>
    <recommendedName>
        <fullName evidence="7">Ribonuclease R</fullName>
        <shortName evidence="7">RNase R</shortName>
        <ecNumber evidence="7">3.1.13.1</ecNumber>
    </recommendedName>
</protein>
<keyword evidence="3 7" id="KW-0540">Nuclease</keyword>
<dbReference type="AlphaFoldDB" id="A0A517R5J0"/>
<accession>A0A517R5J0</accession>
<feature type="compositionally biased region" description="Basic residues" evidence="8">
    <location>
        <begin position="729"/>
        <end position="751"/>
    </location>
</feature>
<dbReference type="PROSITE" id="PS50126">
    <property type="entry name" value="S1"/>
    <property type="match status" value="1"/>
</dbReference>
<dbReference type="InterPro" id="IPR050180">
    <property type="entry name" value="RNR_Ribonuclease"/>
</dbReference>
<dbReference type="GO" id="GO:0003723">
    <property type="term" value="F:RNA binding"/>
    <property type="evidence" value="ECO:0007669"/>
    <property type="project" value="UniProtKB-UniRule"/>
</dbReference>
<gene>
    <name evidence="7 10" type="primary">rnr</name>
    <name evidence="10" type="ORF">Pan189_35570</name>
</gene>
<keyword evidence="5 7" id="KW-0269">Exonuclease</keyword>
<reference evidence="10 11" key="1">
    <citation type="submission" date="2019-02" db="EMBL/GenBank/DDBJ databases">
        <title>Deep-cultivation of Planctomycetes and their phenomic and genomic characterization uncovers novel biology.</title>
        <authorList>
            <person name="Wiegand S."/>
            <person name="Jogler M."/>
            <person name="Boedeker C."/>
            <person name="Pinto D."/>
            <person name="Vollmers J."/>
            <person name="Rivas-Marin E."/>
            <person name="Kohn T."/>
            <person name="Peeters S.H."/>
            <person name="Heuer A."/>
            <person name="Rast P."/>
            <person name="Oberbeckmann S."/>
            <person name="Bunk B."/>
            <person name="Jeske O."/>
            <person name="Meyerdierks A."/>
            <person name="Storesund J.E."/>
            <person name="Kallscheuer N."/>
            <person name="Luecker S."/>
            <person name="Lage O.M."/>
            <person name="Pohl T."/>
            <person name="Merkel B.J."/>
            <person name="Hornburger P."/>
            <person name="Mueller R.-W."/>
            <person name="Bruemmer F."/>
            <person name="Labrenz M."/>
            <person name="Spormann A.M."/>
            <person name="Op den Camp H."/>
            <person name="Overmann J."/>
            <person name="Amann R."/>
            <person name="Jetten M.S.M."/>
            <person name="Mascher T."/>
            <person name="Medema M.H."/>
            <person name="Devos D.P."/>
            <person name="Kaster A.-K."/>
            <person name="Ovreas L."/>
            <person name="Rohde M."/>
            <person name="Galperin M.Y."/>
            <person name="Jogler C."/>
        </authorList>
    </citation>
    <scope>NUCLEOTIDE SEQUENCE [LARGE SCALE GENOMIC DNA]</scope>
    <source>
        <strain evidence="10 11">Pan189</strain>
    </source>
</reference>
<evidence type="ECO:0000256" key="8">
    <source>
        <dbReference type="SAM" id="MobiDB-lite"/>
    </source>
</evidence>
<evidence type="ECO:0000313" key="11">
    <source>
        <dbReference type="Proteomes" id="UP000317318"/>
    </source>
</evidence>
<dbReference type="HAMAP" id="MF_01895">
    <property type="entry name" value="RNase_R"/>
    <property type="match status" value="1"/>
</dbReference>
<evidence type="ECO:0000259" key="9">
    <source>
        <dbReference type="PROSITE" id="PS50126"/>
    </source>
</evidence>
<dbReference type="KEGG" id="svp:Pan189_35570"/>
<evidence type="ECO:0000256" key="6">
    <source>
        <dbReference type="ARBA" id="ARBA00022884"/>
    </source>
</evidence>
<evidence type="ECO:0000256" key="3">
    <source>
        <dbReference type="ARBA" id="ARBA00022722"/>
    </source>
</evidence>
<evidence type="ECO:0000256" key="7">
    <source>
        <dbReference type="HAMAP-Rule" id="MF_01895"/>
    </source>
</evidence>
<evidence type="ECO:0000256" key="5">
    <source>
        <dbReference type="ARBA" id="ARBA00022839"/>
    </source>
</evidence>
<comment type="function">
    <text evidence="7">3'-5' exoribonuclease that releases 5'-nucleoside monophosphates and is involved in maturation of structured RNAs.</text>
</comment>
<name>A0A517R5J0_9PLAN</name>
<dbReference type="OrthoDB" id="9764149at2"/>
<dbReference type="GO" id="GO:0008859">
    <property type="term" value="F:exoribonuclease II activity"/>
    <property type="evidence" value="ECO:0007669"/>
    <property type="project" value="UniProtKB-UniRule"/>
</dbReference>
<sequence length="751" mass="84866">MERRIVELLHSPGYKPVKPAAIARKLGLTKKHGGEFRTALANLMHAGTVVEDRKGRLRRMSEPGQFVGIYKKTRKGGFVTERAEPGGDSNHEPREAFIPPEDSLDAADRDEVSVEVRNRRGSFGKRYGRIVEVLQRARHNFVGTYLEKSGKGFVRVDGNAFDMLVEVGDPGAKGARQEDKVVIEMLRFPRHERRGEAVLVEVLGKAGEPGVDTQTIIHEYGLPTEFSTEVLEDASEQADRFDETDLNGRVDLTKETIVTIDPVDARDFDDAISLRRSKDGHWHLGVHIADVSTFVQPNSALDRSAKQRGTSVYLPGRVIPMLPEVISNGLASLQQGKVRYTKSALMEFNAEGIPVGMRYENTAIKVTRRFAYEEVMPIVNEPDKYKATVSAKIRKLLVEMYDLAMLLRQRRFAAGAIELFLPEVKLVLDRDSQVEGAEEIPHDPSHQIIEEFMLAANVAIATEMHDKGIPLIRRAHPEPDEKKLKDFAEFVGTLDYRLKQYQSREALQELLQQVKGEPQERAVNYAMLRSLKQAVYTAKEEGHYALAFEHYCHFTSPIRRYADLVVHRTINELLTQGKYRGSGPRELERIATHCSDMSRRAEAAERDLVKLKLLQFMQTRVGQTFHAVITGVERFGFFARGIEIPFEGMAHISAVEDALGEIVDYDSSAFALVARRSGRTFRLGEPIEIEVTLVDVATRKLDLKPLKASAGERPKKRKQKEQTDSPPKHEKKGPRNKNPKRNRKSKRRGRK</sequence>
<keyword evidence="4 7" id="KW-0378">Hydrolase</keyword>
<comment type="similarity">
    <text evidence="7">Belongs to the RNR ribonuclease family. RNase R subfamily.</text>
</comment>
<feature type="region of interest" description="Disordered" evidence="8">
    <location>
        <begin position="78"/>
        <end position="102"/>
    </location>
</feature>
<dbReference type="PANTHER" id="PTHR23355">
    <property type="entry name" value="RIBONUCLEASE"/>
    <property type="match status" value="1"/>
</dbReference>
<dbReference type="Gene3D" id="2.40.50.140">
    <property type="entry name" value="Nucleic acid-binding proteins"/>
    <property type="match status" value="1"/>
</dbReference>
<feature type="compositionally biased region" description="Basic and acidic residues" evidence="8">
    <location>
        <begin position="704"/>
        <end position="713"/>
    </location>
</feature>
<evidence type="ECO:0000256" key="2">
    <source>
        <dbReference type="ARBA" id="ARBA00022490"/>
    </source>
</evidence>
<dbReference type="CDD" id="cd04471">
    <property type="entry name" value="S1_RNase_R"/>
    <property type="match status" value="1"/>
</dbReference>
<keyword evidence="11" id="KW-1185">Reference proteome</keyword>
<dbReference type="GO" id="GO:0006402">
    <property type="term" value="P:mRNA catabolic process"/>
    <property type="evidence" value="ECO:0007669"/>
    <property type="project" value="TreeGrafter"/>
</dbReference>
<dbReference type="EMBL" id="CP036268">
    <property type="protein sequence ID" value="QDT39154.1"/>
    <property type="molecule type" value="Genomic_DNA"/>
</dbReference>
<dbReference type="Pfam" id="PF00773">
    <property type="entry name" value="RNB"/>
    <property type="match status" value="1"/>
</dbReference>
<dbReference type="SUPFAM" id="SSF50249">
    <property type="entry name" value="Nucleic acid-binding proteins"/>
    <property type="match status" value="3"/>
</dbReference>
<dbReference type="Pfam" id="PF17876">
    <property type="entry name" value="CSD2"/>
    <property type="match status" value="1"/>
</dbReference>
<dbReference type="InterPro" id="IPR011805">
    <property type="entry name" value="RNase_R"/>
</dbReference>
<evidence type="ECO:0000256" key="4">
    <source>
        <dbReference type="ARBA" id="ARBA00022801"/>
    </source>
</evidence>
<feature type="compositionally biased region" description="Basic and acidic residues" evidence="8">
    <location>
        <begin position="81"/>
        <end position="95"/>
    </location>
</feature>
<dbReference type="Proteomes" id="UP000317318">
    <property type="component" value="Chromosome"/>
</dbReference>
<dbReference type="InterPro" id="IPR012340">
    <property type="entry name" value="NA-bd_OB-fold"/>
</dbReference>
<dbReference type="RefSeq" id="WP_145365317.1">
    <property type="nucleotide sequence ID" value="NZ_CP036268.1"/>
</dbReference>
<feature type="region of interest" description="Disordered" evidence="8">
    <location>
        <begin position="704"/>
        <end position="751"/>
    </location>
</feature>
<dbReference type="GO" id="GO:0005829">
    <property type="term" value="C:cytosol"/>
    <property type="evidence" value="ECO:0007669"/>
    <property type="project" value="TreeGrafter"/>
</dbReference>
<dbReference type="PANTHER" id="PTHR23355:SF9">
    <property type="entry name" value="DIS3-LIKE EXONUCLEASE 2"/>
    <property type="match status" value="1"/>
</dbReference>
<comment type="catalytic activity">
    <reaction evidence="1 7">
        <text>Exonucleolytic cleavage in the 3'- to 5'-direction to yield nucleoside 5'-phosphates.</text>
        <dbReference type="EC" id="3.1.13.1"/>
    </reaction>
</comment>
<dbReference type="NCBIfam" id="TIGR00358">
    <property type="entry name" value="3_prime_RNase"/>
    <property type="match status" value="1"/>
</dbReference>
<evidence type="ECO:0000313" key="10">
    <source>
        <dbReference type="EMBL" id="QDT39154.1"/>
    </source>
</evidence>
<comment type="subcellular location">
    <subcellularLocation>
        <location evidence="7">Cytoplasm</location>
    </subcellularLocation>
</comment>
<dbReference type="InterPro" id="IPR003029">
    <property type="entry name" value="S1_domain"/>
</dbReference>
<evidence type="ECO:0000256" key="1">
    <source>
        <dbReference type="ARBA" id="ARBA00001849"/>
    </source>
</evidence>
<keyword evidence="6 7" id="KW-0694">RNA-binding</keyword>
<feature type="domain" description="S1 motif" evidence="9">
    <location>
        <begin position="622"/>
        <end position="706"/>
    </location>
</feature>
<dbReference type="NCBIfam" id="TIGR02063">
    <property type="entry name" value="RNase_R"/>
    <property type="match status" value="1"/>
</dbReference>
<organism evidence="10 11">
    <name type="scientific">Stratiformator vulcanicus</name>
    <dbReference type="NCBI Taxonomy" id="2527980"/>
    <lineage>
        <taxon>Bacteria</taxon>
        <taxon>Pseudomonadati</taxon>
        <taxon>Planctomycetota</taxon>
        <taxon>Planctomycetia</taxon>
        <taxon>Planctomycetales</taxon>
        <taxon>Planctomycetaceae</taxon>
        <taxon>Stratiformator</taxon>
    </lineage>
</organism>
<dbReference type="InterPro" id="IPR040476">
    <property type="entry name" value="CSD2"/>
</dbReference>